<dbReference type="RefSeq" id="WP_179944707.1">
    <property type="nucleotide sequence ID" value="NZ_CP007151.1"/>
</dbReference>
<evidence type="ECO:0000313" key="2">
    <source>
        <dbReference type="Proteomes" id="UP000061489"/>
    </source>
</evidence>
<gene>
    <name evidence="1" type="ORF">AU14_11060</name>
</gene>
<dbReference type="Proteomes" id="UP000061489">
    <property type="component" value="Chromosome"/>
</dbReference>
<dbReference type="EMBL" id="CP007151">
    <property type="protein sequence ID" value="AHI28959.1"/>
    <property type="molecule type" value="Genomic_DNA"/>
</dbReference>
<keyword evidence="2" id="KW-1185">Reference proteome</keyword>
<accession>W5YJF3</accession>
<name>W5YJF3_9GAMM</name>
<evidence type="ECO:0000313" key="1">
    <source>
        <dbReference type="EMBL" id="AHI28959.1"/>
    </source>
</evidence>
<sequence length="87" mass="9760">MKDNQIPIMLTSQQIITLQDMILEKQLEIATAQSERQSTASSSALREQMSHITDLLMALNMALPDNHVPDAQSFISVRHKETANSPR</sequence>
<reference evidence="1 2" key="1">
    <citation type="journal article" date="2014" name="Genome Announc.">
        <title>Draft Genome Sequences of Marinobacter similis A3d10T and Marinobacter salarius R9SW1T.</title>
        <authorList>
            <person name="Ivanova E.P."/>
            <person name="Ng H.J."/>
            <person name="Webb H.K."/>
            <person name="Feng G."/>
            <person name="Oshima K."/>
            <person name="Hattori M."/>
            <person name="Ohkuma M."/>
            <person name="Sergeev A.F."/>
            <person name="Mikhailov V.V."/>
            <person name="Crawford R.J."/>
            <person name="Sawabe T."/>
        </authorList>
    </citation>
    <scope>NUCLEOTIDE SEQUENCE [LARGE SCALE GENOMIC DNA]</scope>
    <source>
        <strain evidence="1 2">A3d10</strain>
    </source>
</reference>
<protein>
    <submittedName>
        <fullName evidence="1">Uncharacterized protein</fullName>
    </submittedName>
</protein>
<organism evidence="1 2">
    <name type="scientific">Marinobacter similis</name>
    <dbReference type="NCBI Taxonomy" id="1420916"/>
    <lineage>
        <taxon>Bacteria</taxon>
        <taxon>Pseudomonadati</taxon>
        <taxon>Pseudomonadota</taxon>
        <taxon>Gammaproteobacteria</taxon>
        <taxon>Pseudomonadales</taxon>
        <taxon>Marinobacteraceae</taxon>
        <taxon>Marinobacter</taxon>
    </lineage>
</organism>
<dbReference type="HOGENOM" id="CLU_2479700_0_0_6"/>
<dbReference type="KEGG" id="msx:AU14_11060"/>
<dbReference type="AlphaFoldDB" id="W5YJF3"/>
<proteinExistence type="predicted"/>